<comment type="caution">
    <text evidence="2">The sequence shown here is derived from an EMBL/GenBank/DDBJ whole genome shotgun (WGS) entry which is preliminary data.</text>
</comment>
<evidence type="ECO:0000313" key="2">
    <source>
        <dbReference type="EMBL" id="KAF7330600.1"/>
    </source>
</evidence>
<dbReference type="Proteomes" id="UP000623467">
    <property type="component" value="Unassembled WGS sequence"/>
</dbReference>
<organism evidence="2 3">
    <name type="scientific">Mycena sanguinolenta</name>
    <dbReference type="NCBI Taxonomy" id="230812"/>
    <lineage>
        <taxon>Eukaryota</taxon>
        <taxon>Fungi</taxon>
        <taxon>Dikarya</taxon>
        <taxon>Basidiomycota</taxon>
        <taxon>Agaricomycotina</taxon>
        <taxon>Agaricomycetes</taxon>
        <taxon>Agaricomycetidae</taxon>
        <taxon>Agaricales</taxon>
        <taxon>Marasmiineae</taxon>
        <taxon>Mycenaceae</taxon>
        <taxon>Mycena</taxon>
    </lineage>
</organism>
<sequence length="443" mass="48877">MIFSVALQAKVSELTKATMTMFATIYLAAIVFVTQKLANQCNLKKYTTLTATHDNLLSWSGIGSALNNLYIQFSLPASIPETLSIVGYLGLIMVIHITTPAFFSVPIFNIPTSSIVPTLGIPQWNQSNHEPVMVFMDKTIDFLPWINNLEDTLGLFNGSLYDVLQDTNLGNGSAEISLTGFNISCGYLPGRNTESLKASGWQPPSWEISFDSKVPPISLLSRGPNIIGMYFTWTGPVNNSIILYTTNDVVDSQGQKGSPVTLRKPMGPNATVSQLQFLQCSNWWKYDNSTISPPDETLIGSHFWSDFLWNAEYDWSYIPENDNTTDVIDYISNTREYLMEELRLNPSWIASGTASTSVPVLKLHDIENALSSLVASIFWIAGHITPGSIISKYSSDQFGPGVSAIGFNRYDPAIPPMLSVNNAVVQQTNPACRLDLNVLFLLV</sequence>
<keyword evidence="3" id="KW-1185">Reference proteome</keyword>
<protein>
    <submittedName>
        <fullName evidence="2">Uncharacterized protein</fullName>
    </submittedName>
</protein>
<proteinExistence type="predicted"/>
<dbReference type="AlphaFoldDB" id="A0A8H6WXR2"/>
<feature type="transmembrane region" description="Helical" evidence="1">
    <location>
        <begin position="17"/>
        <end position="35"/>
    </location>
</feature>
<keyword evidence="1" id="KW-0472">Membrane</keyword>
<feature type="transmembrane region" description="Helical" evidence="1">
    <location>
        <begin position="85"/>
        <end position="108"/>
    </location>
</feature>
<keyword evidence="1" id="KW-1133">Transmembrane helix</keyword>
<keyword evidence="1" id="KW-0812">Transmembrane</keyword>
<gene>
    <name evidence="2" type="ORF">MSAN_02460200</name>
</gene>
<evidence type="ECO:0000256" key="1">
    <source>
        <dbReference type="SAM" id="Phobius"/>
    </source>
</evidence>
<name>A0A8H6WXR2_9AGAR</name>
<dbReference type="EMBL" id="JACAZH010000068">
    <property type="protein sequence ID" value="KAF7330600.1"/>
    <property type="molecule type" value="Genomic_DNA"/>
</dbReference>
<evidence type="ECO:0000313" key="3">
    <source>
        <dbReference type="Proteomes" id="UP000623467"/>
    </source>
</evidence>
<reference evidence="2" key="1">
    <citation type="submission" date="2020-05" db="EMBL/GenBank/DDBJ databases">
        <title>Mycena genomes resolve the evolution of fungal bioluminescence.</title>
        <authorList>
            <person name="Tsai I.J."/>
        </authorList>
    </citation>
    <scope>NUCLEOTIDE SEQUENCE</scope>
    <source>
        <strain evidence="2">160909Yilan</strain>
    </source>
</reference>
<accession>A0A8H6WXR2</accession>
<dbReference type="OrthoDB" id="2644397at2759"/>